<dbReference type="Gene3D" id="2.60.120.260">
    <property type="entry name" value="Galactose-binding domain-like"/>
    <property type="match status" value="1"/>
</dbReference>
<dbReference type="Proteomes" id="UP001216390">
    <property type="component" value="Chromosome"/>
</dbReference>
<proteinExistence type="predicted"/>
<keyword evidence="2" id="KW-0472">Membrane</keyword>
<keyword evidence="6" id="KW-1185">Reference proteome</keyword>
<dbReference type="Pfam" id="PF24607">
    <property type="entry name" value="CBM_AftD"/>
    <property type="match status" value="1"/>
</dbReference>
<feature type="transmembrane region" description="Helical" evidence="2">
    <location>
        <begin position="1108"/>
        <end position="1126"/>
    </location>
</feature>
<feature type="transmembrane region" description="Helical" evidence="2">
    <location>
        <begin position="321"/>
        <end position="346"/>
    </location>
</feature>
<evidence type="ECO:0000313" key="6">
    <source>
        <dbReference type="Proteomes" id="UP001216390"/>
    </source>
</evidence>
<reference evidence="5" key="1">
    <citation type="submission" date="2023-01" db="EMBL/GenBank/DDBJ databases">
        <title>The diversity of Class Acidimicrobiia in South China Sea sediment environments and the proposal of Iamia marina sp. nov., a novel species of the genus Iamia.</title>
        <authorList>
            <person name="He Y."/>
            <person name="Tian X."/>
        </authorList>
    </citation>
    <scope>NUCLEOTIDE SEQUENCE</scope>
    <source>
        <strain evidence="5">DSM 19957</strain>
    </source>
</reference>
<evidence type="ECO:0000256" key="2">
    <source>
        <dbReference type="SAM" id="Phobius"/>
    </source>
</evidence>
<feature type="transmembrane region" description="Helical" evidence="2">
    <location>
        <begin position="353"/>
        <end position="373"/>
    </location>
</feature>
<feature type="region of interest" description="Disordered" evidence="1">
    <location>
        <begin position="1"/>
        <end position="27"/>
    </location>
</feature>
<dbReference type="GO" id="GO:0016740">
    <property type="term" value="F:transferase activity"/>
    <property type="evidence" value="ECO:0007669"/>
    <property type="project" value="InterPro"/>
</dbReference>
<accession>A0AAE9Y5Z0</accession>
<feature type="transmembrane region" description="Helical" evidence="2">
    <location>
        <begin position="209"/>
        <end position="236"/>
    </location>
</feature>
<organism evidence="5 6">
    <name type="scientific">Iamia majanohamensis</name>
    <dbReference type="NCBI Taxonomy" id="467976"/>
    <lineage>
        <taxon>Bacteria</taxon>
        <taxon>Bacillati</taxon>
        <taxon>Actinomycetota</taxon>
        <taxon>Acidimicrobiia</taxon>
        <taxon>Acidimicrobiales</taxon>
        <taxon>Iamiaceae</taxon>
        <taxon>Iamia</taxon>
    </lineage>
</organism>
<dbReference type="AlphaFoldDB" id="A0AAE9Y5Z0"/>
<feature type="transmembrane region" description="Helical" evidence="2">
    <location>
        <begin position="155"/>
        <end position="173"/>
    </location>
</feature>
<feature type="domain" description="Arabinofuranosyltransferase D third carbohydrate binding module" evidence="4">
    <location>
        <begin position="762"/>
        <end position="872"/>
    </location>
</feature>
<name>A0AAE9Y5Z0_9ACTN</name>
<feature type="compositionally biased region" description="Low complexity" evidence="1">
    <location>
        <begin position="11"/>
        <end position="20"/>
    </location>
</feature>
<keyword evidence="2" id="KW-1133">Transmembrane helix</keyword>
<dbReference type="Pfam" id="PF11847">
    <property type="entry name" value="GT-C_AftD"/>
    <property type="match status" value="1"/>
</dbReference>
<sequence>MTADVDAPTDGRAGPEGAAPPRRRRSGSAVDDVRDLLAGAWAQAVVFALLATVAVTGSSPDRYVGDNRFDQYWAPGHRLVRSLFLWDGTRGLGATREDLWPIEVAPLALLRGLGLGPLATQRVWHVVLLVVAATGAAAVLRAVRTRTASPATALGPFLAGLVYGFGAYSHTYFLPTNLYVAYALAPWVVLCALRGAVSERPWRSAAVAALLIGALGNTDTPGVVMAMLAVPVVAVWSSSAAGRGWRPGLGWLARAAGLGLAVSVAALWKSWAGASVLAQRLGSTESPETVAAASSWSETLRGLGFWLSYYRGPDLARPQGAAYFADPVVVAATFVPVLLALAALLLPEVRSRGLWALCIVGSAVVMVGLHPVADPVPLGALLDRAFEASSTLSGFRSTYKAGAGLVLGVAVLTGIGVDALSARLEQHGRRATLLRVSVVALLLVGGLPFWTGDLYDDEATSAPVPSYWEDAARAVNDLPGDGRILVLPASTRAIYRWGWVGDDILDSLLTRPQAVDVTIPLSTPEAADLLAAVSRAVDDARHRDGSLAPVLRRLGIDHVLVRNDLDADRTRTTFPARLSRLRDDPGLQRIATFGSRQEAEEARGQASSSGGDDDPGDLPPLELYALTDPGPVGPRLASVAAPLVLSGSGDALPPLAASGDLDRAGTVRYGPDLDDDELVAALDDDGGRVVLTDTNRRRVTVVNSLVRDESWTLAAGEDLDREGAALFDAPGTQTVAWYADATRISSDGFPRTAAGSQPWTRPAMAFDGDGATAWQTVELSDQEGTTLRVDLREPEEVGTVRLDPVGSPNDPRRLTEVEVRTSDGTRRTVDLAEGPAEVDLASGPSEWIEIEITGVTGDGFAPVGLTEVEVEGLDLREWIQLPDDLARRADGSDEVAAVLEGAPLAVTLTRDRPEAPFPVEPLLRRRFRLPSDRRLALRGEVVPFRGEEVDQVREMAEGCVGGVLDVDGEDVPVTLADPDQEVVLGAAYEVVACDPVVLDAGWHRLAVDRESSLDRLVLDDGDAPPAPGPAGTVEVLADGPEDVHLRVDAPDGGVLLTGESWDDRWVATVDGEDLGAASPHDTLGGWELPPGEDLDVRLEFAPARIHRLAMVVSLVAAAGCVALAVTGGPRRRRRRT</sequence>
<feature type="transmembrane region" description="Helical" evidence="2">
    <location>
        <begin position="248"/>
        <end position="268"/>
    </location>
</feature>
<gene>
    <name evidence="5" type="ORF">PO878_01920</name>
</gene>
<dbReference type="EMBL" id="CP116942">
    <property type="protein sequence ID" value="WCO67475.1"/>
    <property type="molecule type" value="Genomic_DNA"/>
</dbReference>
<keyword evidence="2" id="KW-0812">Transmembrane</keyword>
<feature type="transmembrane region" description="Helical" evidence="2">
    <location>
        <begin position="401"/>
        <end position="420"/>
    </location>
</feature>
<feature type="region of interest" description="Disordered" evidence="1">
    <location>
        <begin position="590"/>
        <end position="629"/>
    </location>
</feature>
<dbReference type="KEGG" id="ima:PO878_01920"/>
<feature type="domain" description="Alpha-(1-&gt;3)-arabinofuranosyltransferase N-terminal GT-C" evidence="3">
    <location>
        <begin position="53"/>
        <end position="719"/>
    </location>
</feature>
<dbReference type="SUPFAM" id="SSF49785">
    <property type="entry name" value="Galactose-binding domain-like"/>
    <property type="match status" value="1"/>
</dbReference>
<dbReference type="InterPro" id="IPR021798">
    <property type="entry name" value="AftD_N"/>
</dbReference>
<dbReference type="InterPro" id="IPR056997">
    <property type="entry name" value="CBM_AftD"/>
</dbReference>
<dbReference type="InterPro" id="IPR008979">
    <property type="entry name" value="Galactose-bd-like_sf"/>
</dbReference>
<dbReference type="RefSeq" id="WP_272736996.1">
    <property type="nucleotide sequence ID" value="NZ_CP116942.1"/>
</dbReference>
<evidence type="ECO:0000313" key="5">
    <source>
        <dbReference type="EMBL" id="WCO67475.1"/>
    </source>
</evidence>
<evidence type="ECO:0000259" key="3">
    <source>
        <dbReference type="Pfam" id="PF11847"/>
    </source>
</evidence>
<feature type="transmembrane region" description="Helical" evidence="2">
    <location>
        <begin position="33"/>
        <end position="55"/>
    </location>
</feature>
<feature type="transmembrane region" description="Helical" evidence="2">
    <location>
        <begin position="432"/>
        <end position="450"/>
    </location>
</feature>
<evidence type="ECO:0000256" key="1">
    <source>
        <dbReference type="SAM" id="MobiDB-lite"/>
    </source>
</evidence>
<evidence type="ECO:0000259" key="4">
    <source>
        <dbReference type="Pfam" id="PF24607"/>
    </source>
</evidence>
<protein>
    <submittedName>
        <fullName evidence="5">Alpha-(1-&gt;3)-arabinofuranosyltransferase family protein</fullName>
    </submittedName>
</protein>
<feature type="transmembrane region" description="Helical" evidence="2">
    <location>
        <begin position="123"/>
        <end position="143"/>
    </location>
</feature>